<dbReference type="PROSITE" id="PS51257">
    <property type="entry name" value="PROKAR_LIPOPROTEIN"/>
    <property type="match status" value="1"/>
</dbReference>
<dbReference type="Pfam" id="PF25919">
    <property type="entry name" value="BSH_CusB"/>
    <property type="match status" value="1"/>
</dbReference>
<name>A0A1Y5FCE5_9BACT</name>
<evidence type="ECO:0000259" key="6">
    <source>
        <dbReference type="Pfam" id="PF25975"/>
    </source>
</evidence>
<proteinExistence type="inferred from homology"/>
<gene>
    <name evidence="7" type="ORF">A9Q84_01305</name>
</gene>
<dbReference type="InterPro" id="IPR058790">
    <property type="entry name" value="BSH_CusB"/>
</dbReference>
<dbReference type="GO" id="GO:0046914">
    <property type="term" value="F:transition metal ion binding"/>
    <property type="evidence" value="ECO:0007669"/>
    <property type="project" value="TreeGrafter"/>
</dbReference>
<evidence type="ECO:0000259" key="5">
    <source>
        <dbReference type="Pfam" id="PF25954"/>
    </source>
</evidence>
<dbReference type="AlphaFoldDB" id="A0A1Y5FCE5"/>
<dbReference type="GO" id="GO:0016020">
    <property type="term" value="C:membrane"/>
    <property type="evidence" value="ECO:0007669"/>
    <property type="project" value="InterPro"/>
</dbReference>
<evidence type="ECO:0000259" key="3">
    <source>
        <dbReference type="Pfam" id="PF19335"/>
    </source>
</evidence>
<comment type="caution">
    <text evidence="7">The sequence shown here is derived from an EMBL/GenBank/DDBJ whole genome shotgun (WGS) entry which is preliminary data.</text>
</comment>
<protein>
    <submittedName>
        <fullName evidence="7">Efflux transporter periplasmic adaptor subunit</fullName>
    </submittedName>
</protein>
<dbReference type="PANTHER" id="PTHR30097">
    <property type="entry name" value="CATION EFFLUX SYSTEM PROTEIN CUSB"/>
    <property type="match status" value="1"/>
</dbReference>
<dbReference type="EMBL" id="MAAO01000002">
    <property type="protein sequence ID" value="OUR99690.1"/>
    <property type="molecule type" value="Genomic_DNA"/>
</dbReference>
<keyword evidence="2" id="KW-0813">Transport</keyword>
<dbReference type="InterPro" id="IPR006143">
    <property type="entry name" value="RND_pump_MFP"/>
</dbReference>
<dbReference type="NCBIfam" id="TIGR01730">
    <property type="entry name" value="RND_mfp"/>
    <property type="match status" value="1"/>
</dbReference>
<evidence type="ECO:0000256" key="1">
    <source>
        <dbReference type="ARBA" id="ARBA00009477"/>
    </source>
</evidence>
<dbReference type="Proteomes" id="UP000196531">
    <property type="component" value="Unassembled WGS sequence"/>
</dbReference>
<dbReference type="Pfam" id="PF25975">
    <property type="entry name" value="CzcB_C"/>
    <property type="match status" value="1"/>
</dbReference>
<evidence type="ECO:0000313" key="7">
    <source>
        <dbReference type="EMBL" id="OUR99690.1"/>
    </source>
</evidence>
<comment type="similarity">
    <text evidence="1">Belongs to the membrane fusion protein (MFP) (TC 8.A.1) family.</text>
</comment>
<reference evidence="8" key="1">
    <citation type="journal article" date="2017" name="Proc. Natl. Acad. Sci. U.S.A.">
        <title>Simulation of Deepwater Horizon oil plume reveals substrate specialization within a complex community of hydrocarbon-degraders.</title>
        <authorList>
            <person name="Hu P."/>
            <person name="Dubinsky E.A."/>
            <person name="Probst A.J."/>
            <person name="Wang J."/>
            <person name="Sieber C.M.K."/>
            <person name="Tom L.M."/>
            <person name="Gardinali P."/>
            <person name="Banfield J.F."/>
            <person name="Atlas R.M."/>
            <person name="Andersen G.L."/>
        </authorList>
    </citation>
    <scope>NUCLEOTIDE SEQUENCE [LARGE SCALE GENOMIC DNA]</scope>
</reference>
<evidence type="ECO:0000313" key="8">
    <source>
        <dbReference type="Proteomes" id="UP000196531"/>
    </source>
</evidence>
<dbReference type="Pfam" id="PF19335">
    <property type="entry name" value="HMBD"/>
    <property type="match status" value="1"/>
</dbReference>
<accession>A0A1Y5FCE5</accession>
<feature type="domain" description="Heavy metal binding" evidence="3">
    <location>
        <begin position="43"/>
        <end position="69"/>
    </location>
</feature>
<dbReference type="InterPro" id="IPR058792">
    <property type="entry name" value="Beta-barrel_RND_2"/>
</dbReference>
<evidence type="ECO:0000259" key="4">
    <source>
        <dbReference type="Pfam" id="PF25919"/>
    </source>
</evidence>
<dbReference type="GO" id="GO:0022857">
    <property type="term" value="F:transmembrane transporter activity"/>
    <property type="evidence" value="ECO:0007669"/>
    <property type="project" value="InterPro"/>
</dbReference>
<dbReference type="Pfam" id="PF25954">
    <property type="entry name" value="Beta-barrel_RND_2"/>
    <property type="match status" value="1"/>
</dbReference>
<evidence type="ECO:0000256" key="2">
    <source>
        <dbReference type="ARBA" id="ARBA00022448"/>
    </source>
</evidence>
<feature type="domain" description="CzcB-like C-terminal circularly permuted SH3-like" evidence="6">
    <location>
        <begin position="380"/>
        <end position="439"/>
    </location>
</feature>
<dbReference type="FunFam" id="2.40.30.170:FF:000010">
    <property type="entry name" value="Efflux RND transporter periplasmic adaptor subunit"/>
    <property type="match status" value="1"/>
</dbReference>
<dbReference type="Gene3D" id="2.40.30.170">
    <property type="match status" value="1"/>
</dbReference>
<dbReference type="InterPro" id="IPR051909">
    <property type="entry name" value="MFP_Cation_Efflux"/>
</dbReference>
<feature type="domain" description="CusB-like beta-barrel" evidence="5">
    <location>
        <begin position="297"/>
        <end position="370"/>
    </location>
</feature>
<dbReference type="InterPro" id="IPR045800">
    <property type="entry name" value="HMBD"/>
</dbReference>
<sequence>MNNFRLIFLTLLLTVSFGCTKEAENKASMDTKEEVHDHTSKTFYTCAMHPQIKEDKPGKCPICHMNLTKIEFDESDKEEMKEKKVVVAPTWICKDYPDVTSEFEDICPIDGSPMIMKMDDQVSKVIAKVKLRKSQLKHFYPEYFPVTNMKMSKKVRLLGSVLQSEEKESSIPARISGRVEKVFVKSTGSLIRVGDPVIKIYSPKLITAGEEYLLAKKSFLKTKSKEFKDMLKQSEERLRLWGVKKKQYNSWYRKGVIPKSIVIYSPATGIVRKRNAVVGKYFKEGQNFFELSDLSVVWVEMDVYEQDAGIVSLGQKVELEFTSVPGTIIEGSIDFVDPILDMHSRTLKIRTTIQNSTGKLKPGMVADAILTINFEGTPLVIPRTAIIDTGKRKVVWQKVSNKQFRAIEIHTGHESEGYVEVKHGLSLGDEVVMEGSFVLDAQAQLFGGYEDPTSEMDSKKNAPVHNH</sequence>
<dbReference type="SUPFAM" id="SSF111369">
    <property type="entry name" value="HlyD-like secretion proteins"/>
    <property type="match status" value="1"/>
</dbReference>
<dbReference type="InterPro" id="IPR058649">
    <property type="entry name" value="CzcB_C"/>
</dbReference>
<dbReference type="Gene3D" id="2.40.420.20">
    <property type="match status" value="1"/>
</dbReference>
<organism evidence="7 8">
    <name type="scientific">Halobacteriovorax marinus</name>
    <dbReference type="NCBI Taxonomy" id="97084"/>
    <lineage>
        <taxon>Bacteria</taxon>
        <taxon>Pseudomonadati</taxon>
        <taxon>Bdellovibrionota</taxon>
        <taxon>Bacteriovoracia</taxon>
        <taxon>Bacteriovoracales</taxon>
        <taxon>Halobacteriovoraceae</taxon>
        <taxon>Halobacteriovorax</taxon>
    </lineage>
</organism>
<dbReference type="PANTHER" id="PTHR30097:SF4">
    <property type="entry name" value="SLR6042 PROTEIN"/>
    <property type="match status" value="1"/>
</dbReference>
<dbReference type="GO" id="GO:0015679">
    <property type="term" value="P:plasma membrane copper ion transport"/>
    <property type="evidence" value="ECO:0007669"/>
    <property type="project" value="TreeGrafter"/>
</dbReference>
<feature type="domain" description="CusB-like barrel-sandwich hybrid" evidence="4">
    <location>
        <begin position="171"/>
        <end position="291"/>
    </location>
</feature>
<dbReference type="GO" id="GO:0060003">
    <property type="term" value="P:copper ion export"/>
    <property type="evidence" value="ECO:0007669"/>
    <property type="project" value="TreeGrafter"/>
</dbReference>
<dbReference type="GO" id="GO:0030288">
    <property type="term" value="C:outer membrane-bounded periplasmic space"/>
    <property type="evidence" value="ECO:0007669"/>
    <property type="project" value="TreeGrafter"/>
</dbReference>